<accession>A0AAE3D707</accession>
<evidence type="ECO:0000313" key="4">
    <source>
        <dbReference type="Proteomes" id="UP001197795"/>
    </source>
</evidence>
<evidence type="ECO:0000259" key="2">
    <source>
        <dbReference type="Pfam" id="PF02558"/>
    </source>
</evidence>
<dbReference type="Gene3D" id="3.40.50.720">
    <property type="entry name" value="NAD(P)-binding Rossmann-like Domain"/>
    <property type="match status" value="1"/>
</dbReference>
<feature type="domain" description="Ketopantoate reductase N-terminal" evidence="2">
    <location>
        <begin position="10"/>
        <end position="106"/>
    </location>
</feature>
<dbReference type="Gene3D" id="1.10.1040.10">
    <property type="entry name" value="N-(1-d-carboxylethyl)-l-norvaline Dehydrogenase, domain 2"/>
    <property type="match status" value="1"/>
</dbReference>
<dbReference type="Pfam" id="PF02558">
    <property type="entry name" value="ApbA"/>
    <property type="match status" value="1"/>
</dbReference>
<protein>
    <submittedName>
        <fullName evidence="3">NAD/NADP octopine/nopaline dehydrogenase family protein</fullName>
    </submittedName>
</protein>
<dbReference type="InterPro" id="IPR036291">
    <property type="entry name" value="NAD(P)-bd_dom_sf"/>
</dbReference>
<keyword evidence="4" id="KW-1185">Reference proteome</keyword>
<dbReference type="Proteomes" id="UP001197795">
    <property type="component" value="Unassembled WGS sequence"/>
</dbReference>
<sequence length="352" mass="40067">MGEENKQIYFVCGGGHQGLAMAAHLALNGEKVTLWNRTPEHIDEIMRTGRIYCSGEVNGIAKIEKASDNIEEVVTSYILVTVPSTAYHDVAQVLAPYVNRNTVIVLNPGRTFGAIEFSEELKKNGVKEMPQIAETQTIVYTCRRSDKNCVTIFAMKRDVEIAALDRMYLNNILRKMPVCLQKYFVAQKSVAYTSFANVGMILHCAPVLMNIGWIENEKVDFKYYYDGISKSVAKYIEKMDAERINVAKELGYKIESVSEWLRRTYNVEGTDLYECIKNNIAYREIDAPPSLDSRYIYEDVPNGLVPIEYIGKQLNVETKYITNIIDLANGVYDADFRKTGRQFPVQTITQYF</sequence>
<dbReference type="InterPro" id="IPR013332">
    <property type="entry name" value="KPR_N"/>
</dbReference>
<dbReference type="GO" id="GO:0016491">
    <property type="term" value="F:oxidoreductase activity"/>
    <property type="evidence" value="ECO:0007669"/>
    <property type="project" value="InterPro"/>
</dbReference>
<evidence type="ECO:0000259" key="1">
    <source>
        <dbReference type="Pfam" id="PF02317"/>
    </source>
</evidence>
<proteinExistence type="predicted"/>
<dbReference type="InterPro" id="IPR003421">
    <property type="entry name" value="Opine_DH"/>
</dbReference>
<dbReference type="InterPro" id="IPR008927">
    <property type="entry name" value="6-PGluconate_DH-like_C_sf"/>
</dbReference>
<organism evidence="3 4">
    <name type="scientific">Waltera acetigignens</name>
    <dbReference type="NCBI Taxonomy" id="2981769"/>
    <lineage>
        <taxon>Bacteria</taxon>
        <taxon>Bacillati</taxon>
        <taxon>Bacillota</taxon>
        <taxon>Clostridia</taxon>
        <taxon>Lachnospirales</taxon>
        <taxon>Lachnospiraceae</taxon>
        <taxon>Waltera</taxon>
    </lineage>
</organism>
<dbReference type="InterPro" id="IPR051729">
    <property type="entry name" value="Opine/Lysopine_DH"/>
</dbReference>
<dbReference type="RefSeq" id="WP_227732973.1">
    <property type="nucleotide sequence ID" value="NZ_JAJEPV010000010.1"/>
</dbReference>
<comment type="caution">
    <text evidence="3">The sequence shown here is derived from an EMBL/GenBank/DDBJ whole genome shotgun (WGS) entry which is preliminary data.</text>
</comment>
<feature type="domain" description="Opine dehydrogenase" evidence="1">
    <location>
        <begin position="188"/>
        <end position="330"/>
    </location>
</feature>
<name>A0AAE3D707_9FIRM</name>
<evidence type="ECO:0000313" key="3">
    <source>
        <dbReference type="EMBL" id="MCC2119087.1"/>
    </source>
</evidence>
<dbReference type="PANTHER" id="PTHR38015">
    <property type="entry name" value="BLR6086 PROTEIN"/>
    <property type="match status" value="1"/>
</dbReference>
<dbReference type="EMBL" id="JAJEPV010000010">
    <property type="protein sequence ID" value="MCC2119087.1"/>
    <property type="molecule type" value="Genomic_DNA"/>
</dbReference>
<dbReference type="Pfam" id="PF02317">
    <property type="entry name" value="Octopine_DH"/>
    <property type="match status" value="1"/>
</dbReference>
<dbReference type="PANTHER" id="PTHR38015:SF1">
    <property type="entry name" value="OPINE DEHYDROGENASE DOMAIN-CONTAINING PROTEIN"/>
    <property type="match status" value="1"/>
</dbReference>
<dbReference type="SUPFAM" id="SSF48179">
    <property type="entry name" value="6-phosphogluconate dehydrogenase C-terminal domain-like"/>
    <property type="match status" value="1"/>
</dbReference>
<dbReference type="InterPro" id="IPR013328">
    <property type="entry name" value="6PGD_dom2"/>
</dbReference>
<dbReference type="AlphaFoldDB" id="A0AAE3D707"/>
<reference evidence="3 4" key="1">
    <citation type="submission" date="2021-10" db="EMBL/GenBank/DDBJ databases">
        <title>Anaerobic single-cell dispensing facilitates the cultivation of human gut bacteria.</title>
        <authorList>
            <person name="Afrizal A."/>
        </authorList>
    </citation>
    <scope>NUCLEOTIDE SEQUENCE [LARGE SCALE GENOMIC DNA]</scope>
    <source>
        <strain evidence="3 4">CLA-AA-H273</strain>
    </source>
</reference>
<dbReference type="SUPFAM" id="SSF51735">
    <property type="entry name" value="NAD(P)-binding Rossmann-fold domains"/>
    <property type="match status" value="1"/>
</dbReference>
<gene>
    <name evidence="3" type="ORF">LKD75_05680</name>
</gene>